<evidence type="ECO:0000313" key="4">
    <source>
        <dbReference type="EMBL" id="KAL2844597.1"/>
    </source>
</evidence>
<comment type="caution">
    <text evidence="4">The sequence shown here is derived from an EMBL/GenBank/DDBJ whole genome shotgun (WGS) entry which is preliminary data.</text>
</comment>
<dbReference type="Proteomes" id="UP001610446">
    <property type="component" value="Unassembled WGS sequence"/>
</dbReference>
<protein>
    <submittedName>
        <fullName evidence="4">Endonuclease/exonuclease/phosphatase</fullName>
    </submittedName>
</protein>
<organism evidence="4 5">
    <name type="scientific">Aspergillus pseudoustus</name>
    <dbReference type="NCBI Taxonomy" id="1810923"/>
    <lineage>
        <taxon>Eukaryota</taxon>
        <taxon>Fungi</taxon>
        <taxon>Dikarya</taxon>
        <taxon>Ascomycota</taxon>
        <taxon>Pezizomycotina</taxon>
        <taxon>Eurotiomycetes</taxon>
        <taxon>Eurotiomycetidae</taxon>
        <taxon>Eurotiales</taxon>
        <taxon>Aspergillaceae</taxon>
        <taxon>Aspergillus</taxon>
        <taxon>Aspergillus subgen. Nidulantes</taxon>
    </lineage>
</organism>
<keyword evidence="2" id="KW-0472">Membrane</keyword>
<dbReference type="EMBL" id="JBFXLU010000079">
    <property type="protein sequence ID" value="KAL2844597.1"/>
    <property type="molecule type" value="Genomic_DNA"/>
</dbReference>
<dbReference type="PANTHER" id="PTHR11200:SF286">
    <property type="entry name" value="5-PHOSPHATASE, PUTATIVE (AFU_ORTHOLOGUE AFUA_5G07600)-RELATED"/>
    <property type="match status" value="1"/>
</dbReference>
<feature type="compositionally biased region" description="Low complexity" evidence="1">
    <location>
        <begin position="201"/>
        <end position="212"/>
    </location>
</feature>
<name>A0ABR4JX21_9EURO</name>
<dbReference type="SMART" id="SM00128">
    <property type="entry name" value="IPPc"/>
    <property type="match status" value="1"/>
</dbReference>
<dbReference type="SUPFAM" id="SSF56219">
    <property type="entry name" value="DNase I-like"/>
    <property type="match status" value="1"/>
</dbReference>
<keyword evidence="2" id="KW-0812">Transmembrane</keyword>
<evidence type="ECO:0000259" key="3">
    <source>
        <dbReference type="SMART" id="SM00128"/>
    </source>
</evidence>
<dbReference type="InterPro" id="IPR046985">
    <property type="entry name" value="IP5"/>
</dbReference>
<keyword evidence="4" id="KW-0540">Nuclease</keyword>
<sequence>MDSLQVYFITYNCALTLIDVDHFSRHFFDALPVTDNSRSTSPDLIVLSLQEIAPIAYAFLGGSFLAPYFAAFSQAVSRATSELWGTPYINVVADHSGMTALMIFARSDVIDNLSPPDVAQVGVGFYEIGNKGAVGARISYSAPDTPQMGADLTIVAAHLAPMEDAVARRNEDWRSIVERLVFSDPEGTRTRSAENGDESESAALLSDNSNSSNGHPGIFAPGRYLFFGGDLNYRTSDRFPSKKDVLRFPQADAEPGEPGHFSHLFKDDQLKREMSQSRCFHGLTEAPISFPPTYKYDSEAQLAARDPSQVDKPPQWKWASHRWPSWCDRILFLNTPPGLGDESRVDVLRYDALPVSPTSDHRAVALTVSIPLSTRRALDESQKIAPFPIDPTWARRRDMARKTEYVAGCLAYLGLTWEGNGLLLATGIGIIGAWLVIRSLSSV</sequence>
<keyword evidence="5" id="KW-1185">Reference proteome</keyword>
<proteinExistence type="predicted"/>
<reference evidence="4 5" key="1">
    <citation type="submission" date="2024-07" db="EMBL/GenBank/DDBJ databases">
        <title>Section-level genome sequencing and comparative genomics of Aspergillus sections Usti and Cavernicolus.</title>
        <authorList>
            <consortium name="Lawrence Berkeley National Laboratory"/>
            <person name="Nybo J.L."/>
            <person name="Vesth T.C."/>
            <person name="Theobald S."/>
            <person name="Frisvad J.C."/>
            <person name="Larsen T.O."/>
            <person name="Kjaerboelling I."/>
            <person name="Rothschild-Mancinelli K."/>
            <person name="Lyhne E.K."/>
            <person name="Kogle M.E."/>
            <person name="Barry K."/>
            <person name="Clum A."/>
            <person name="Na H."/>
            <person name="Ledsgaard L."/>
            <person name="Lin J."/>
            <person name="Lipzen A."/>
            <person name="Kuo A."/>
            <person name="Riley R."/>
            <person name="Mondo S."/>
            <person name="Labutti K."/>
            <person name="Haridas S."/>
            <person name="Pangalinan J."/>
            <person name="Salamov A.A."/>
            <person name="Simmons B.A."/>
            <person name="Magnuson J.K."/>
            <person name="Chen J."/>
            <person name="Drula E."/>
            <person name="Henrissat B."/>
            <person name="Wiebenga A."/>
            <person name="Lubbers R.J."/>
            <person name="Gomes A.C."/>
            <person name="Makela M.R."/>
            <person name="Stajich J."/>
            <person name="Grigoriev I.V."/>
            <person name="Mortensen U.H."/>
            <person name="De Vries R.P."/>
            <person name="Baker S.E."/>
            <person name="Andersen M.R."/>
        </authorList>
    </citation>
    <scope>NUCLEOTIDE SEQUENCE [LARGE SCALE GENOMIC DNA]</scope>
    <source>
        <strain evidence="4 5">CBS 123904</strain>
    </source>
</reference>
<dbReference type="InterPro" id="IPR036691">
    <property type="entry name" value="Endo/exonu/phosph_ase_sf"/>
</dbReference>
<dbReference type="InterPro" id="IPR000300">
    <property type="entry name" value="IPPc"/>
</dbReference>
<dbReference type="Gene3D" id="3.60.10.10">
    <property type="entry name" value="Endonuclease/exonuclease/phosphatase"/>
    <property type="match status" value="1"/>
</dbReference>
<evidence type="ECO:0000256" key="2">
    <source>
        <dbReference type="SAM" id="Phobius"/>
    </source>
</evidence>
<feature type="domain" description="Inositol polyphosphate-related phosphatase" evidence="3">
    <location>
        <begin position="2"/>
        <end position="379"/>
    </location>
</feature>
<evidence type="ECO:0000256" key="1">
    <source>
        <dbReference type="SAM" id="MobiDB-lite"/>
    </source>
</evidence>
<feature type="transmembrane region" description="Helical" evidence="2">
    <location>
        <begin position="405"/>
        <end position="437"/>
    </location>
</feature>
<dbReference type="Pfam" id="PF22669">
    <property type="entry name" value="Exo_endo_phos2"/>
    <property type="match status" value="1"/>
</dbReference>
<dbReference type="GO" id="GO:0004519">
    <property type="term" value="F:endonuclease activity"/>
    <property type="evidence" value="ECO:0007669"/>
    <property type="project" value="UniProtKB-KW"/>
</dbReference>
<evidence type="ECO:0000313" key="5">
    <source>
        <dbReference type="Proteomes" id="UP001610446"/>
    </source>
</evidence>
<keyword evidence="4" id="KW-0378">Hydrolase</keyword>
<accession>A0ABR4JX21</accession>
<gene>
    <name evidence="4" type="ORF">BJY01DRAFT_214904</name>
</gene>
<dbReference type="PANTHER" id="PTHR11200">
    <property type="entry name" value="INOSITOL 5-PHOSPHATASE"/>
    <property type="match status" value="1"/>
</dbReference>
<feature type="region of interest" description="Disordered" evidence="1">
    <location>
        <begin position="186"/>
        <end position="212"/>
    </location>
</feature>
<keyword evidence="4" id="KW-0255">Endonuclease</keyword>
<keyword evidence="2" id="KW-1133">Transmembrane helix</keyword>